<dbReference type="PROSITE" id="PS50302">
    <property type="entry name" value="PUM"/>
    <property type="match status" value="8"/>
</dbReference>
<sequence>MLSELGRRPMIGNSEGSFGDDLEKEIGLLLREQRSRQDADDLERELNLYRSGSAPPTVEGSLSAVGGLFGGGAAAAGAAAAGAGGGSGATAFSAFPGAKNGNGFSSEEELRSDPAYHSYYYSNVNLNPRLPPPLLSKEDWKFAQRLKGGNSVVGGIGDRRKVNRGDNGGGRSLFSMPPGFDSRKQDNEVEAEKVHSSADWGGDGLIGLSGIGLGSKQKSLAEIFQDDLGHSAPVTRIPSRPASRNAFDENFDNVGSAESELAHLRRELTSGDTLRSSASGQGSSVVHTIGPPSSYTYAAAVGASLSRSTTPDPQLVARAPSPCLTPIGGGRVGNLEKRSVNSPSTFGGVTSGANESADLVAALSGMNLSSNGVIDENNQLLSQIEQDVENHQNYLFGLQEGQNHIKQQAYLKKSESGHLHMPSAKSNGGRSDLKNSSLLADRQAELQKSAIPSNNSYLKGSPTSTLNGGGSLPAQYQHGDSANSSFPNYGLSGYSLNPALASMMASQLGTGNLPPLFDNVAAASAMAVPGMDSRVLGGGLGSGQNLSNAASESHNLGRVGSQMAGNALQAPFVDPMYLQYLRTSDYAAQLAALNDPSMDRNFLGNSYMNLLELQKAYLGALLSPQKSQYGVPLAAKSGSSSLHGFYGNPTFGAGMSYPGSPLASPVIPNSPVGPGSPIRHTDLNLRFPSGMRNLAGGVMGPWHLDAGCNMDESFASSLLEEFKSNKTKCFELSEIAGHVVEFSADQYGSRFIQQKLEQATTEEKNMVYEEIMPQALALMTDVFGNYVIQKFFEHGLPAQRRELAGKLFGHVLTLSLQMYGCRVIQKAIEVVDLDQKIKMVQELDGSVMRCVRDQNGNHVIQKCIECVPEENIQFIVTTFFDQVVTLSTHPYGCRVIQRILEHCKDPKTQNKVMDEILASVSMLAQDQYGNYVVQHVLEHGKPHERSIIIKELAGKIVQMSQQKFASNVVEKCLTFGGPSERQLLVNEMLGSTDENEPLQAMMKDQFANYVVQKVLETCDDQQRELILSRIKVHLNALKKYTYGKHIVARVEKLVAAGERRIAAQSPHPAA</sequence>
<keyword evidence="11" id="KW-1185">Reference proteome</keyword>
<evidence type="ECO:0000256" key="8">
    <source>
        <dbReference type="SAM" id="MobiDB-lite"/>
    </source>
</evidence>
<feature type="repeat" description="Pumilio" evidence="7">
    <location>
        <begin position="806"/>
        <end position="841"/>
    </location>
</feature>
<evidence type="ECO:0000313" key="11">
    <source>
        <dbReference type="Proteomes" id="UP000187203"/>
    </source>
</evidence>
<evidence type="ECO:0000256" key="1">
    <source>
        <dbReference type="ARBA" id="ARBA00004496"/>
    </source>
</evidence>
<dbReference type="OrthoDB" id="668540at2759"/>
<dbReference type="InterPro" id="IPR033133">
    <property type="entry name" value="PUM-HD"/>
</dbReference>
<comment type="subcellular location">
    <subcellularLocation>
        <location evidence="1">Cytoplasm</location>
    </subcellularLocation>
</comment>
<accession>A0A1R3J8Q7</accession>
<dbReference type="AlphaFoldDB" id="A0A1R3J8Q7"/>
<keyword evidence="2" id="KW-0963">Cytoplasm</keyword>
<feature type="repeat" description="Pumilio" evidence="7">
    <location>
        <begin position="987"/>
        <end position="1028"/>
    </location>
</feature>
<feature type="repeat" description="Pumilio" evidence="7">
    <location>
        <begin position="878"/>
        <end position="914"/>
    </location>
</feature>
<dbReference type="Pfam" id="PF00806">
    <property type="entry name" value="PUF"/>
    <property type="match status" value="8"/>
</dbReference>
<evidence type="ECO:0000256" key="2">
    <source>
        <dbReference type="ARBA" id="ARBA00022490"/>
    </source>
</evidence>
<dbReference type="InterPro" id="IPR012940">
    <property type="entry name" value="NABP"/>
</dbReference>
<evidence type="ECO:0000313" key="10">
    <source>
        <dbReference type="EMBL" id="OMO91180.1"/>
    </source>
</evidence>
<feature type="compositionally biased region" description="Polar residues" evidence="8">
    <location>
        <begin position="450"/>
        <end position="466"/>
    </location>
</feature>
<gene>
    <name evidence="10" type="ORF">COLO4_18564</name>
</gene>
<feature type="repeat" description="Pumilio" evidence="7">
    <location>
        <begin position="951"/>
        <end position="986"/>
    </location>
</feature>
<dbReference type="InterPro" id="IPR033712">
    <property type="entry name" value="Pumilio_RNA-bd"/>
</dbReference>
<dbReference type="GO" id="GO:0003729">
    <property type="term" value="F:mRNA binding"/>
    <property type="evidence" value="ECO:0007669"/>
    <property type="project" value="UniProtKB-ARBA"/>
</dbReference>
<dbReference type="InterPro" id="IPR001313">
    <property type="entry name" value="Pumilio_RNA-bd_rpt"/>
</dbReference>
<dbReference type="PROSITE" id="PS50303">
    <property type="entry name" value="PUM_HD"/>
    <property type="match status" value="1"/>
</dbReference>
<dbReference type="STRING" id="93759.A0A1R3J8Q7"/>
<dbReference type="GO" id="GO:0005737">
    <property type="term" value="C:cytoplasm"/>
    <property type="evidence" value="ECO:0007669"/>
    <property type="project" value="UniProtKB-SubCell"/>
</dbReference>
<keyword evidence="3" id="KW-0677">Repeat</keyword>
<keyword evidence="5" id="KW-0694">RNA-binding</keyword>
<dbReference type="InterPro" id="IPR011989">
    <property type="entry name" value="ARM-like"/>
</dbReference>
<proteinExistence type="predicted"/>
<evidence type="ECO:0000256" key="6">
    <source>
        <dbReference type="ARBA" id="ARBA00055193"/>
    </source>
</evidence>
<dbReference type="SMART" id="SM00025">
    <property type="entry name" value="Pumilio"/>
    <property type="match status" value="8"/>
</dbReference>
<dbReference type="InterPro" id="IPR016024">
    <property type="entry name" value="ARM-type_fold"/>
</dbReference>
<feature type="domain" description="PUM-HD" evidence="9">
    <location>
        <begin position="714"/>
        <end position="1054"/>
    </location>
</feature>
<feature type="region of interest" description="Disordered" evidence="8">
    <location>
        <begin position="154"/>
        <end position="183"/>
    </location>
</feature>
<organism evidence="10 11">
    <name type="scientific">Corchorus olitorius</name>
    <dbReference type="NCBI Taxonomy" id="93759"/>
    <lineage>
        <taxon>Eukaryota</taxon>
        <taxon>Viridiplantae</taxon>
        <taxon>Streptophyta</taxon>
        <taxon>Embryophyta</taxon>
        <taxon>Tracheophyta</taxon>
        <taxon>Spermatophyta</taxon>
        <taxon>Magnoliopsida</taxon>
        <taxon>eudicotyledons</taxon>
        <taxon>Gunneridae</taxon>
        <taxon>Pentapetalae</taxon>
        <taxon>rosids</taxon>
        <taxon>malvids</taxon>
        <taxon>Malvales</taxon>
        <taxon>Malvaceae</taxon>
        <taxon>Grewioideae</taxon>
        <taxon>Apeibeae</taxon>
        <taxon>Corchorus</taxon>
    </lineage>
</organism>
<dbReference type="Proteomes" id="UP000187203">
    <property type="component" value="Unassembled WGS sequence"/>
</dbReference>
<feature type="repeat" description="Pumilio" evidence="7">
    <location>
        <begin position="770"/>
        <end position="805"/>
    </location>
</feature>
<feature type="repeat" description="Pumilio" evidence="7">
    <location>
        <begin position="842"/>
        <end position="877"/>
    </location>
</feature>
<name>A0A1R3J8Q7_9ROSI</name>
<evidence type="ECO:0000256" key="5">
    <source>
        <dbReference type="ARBA" id="ARBA00022884"/>
    </source>
</evidence>
<evidence type="ECO:0000259" key="9">
    <source>
        <dbReference type="PROSITE" id="PS50303"/>
    </source>
</evidence>
<dbReference type="PANTHER" id="PTHR12537">
    <property type="entry name" value="RNA BINDING PROTEIN PUMILIO-RELATED"/>
    <property type="match status" value="1"/>
</dbReference>
<reference evidence="11" key="1">
    <citation type="submission" date="2013-09" db="EMBL/GenBank/DDBJ databases">
        <title>Corchorus olitorius genome sequencing.</title>
        <authorList>
            <person name="Alam M."/>
            <person name="Haque M.S."/>
            <person name="Islam M.S."/>
            <person name="Emdad E.M."/>
            <person name="Islam M.M."/>
            <person name="Ahmed B."/>
            <person name="Halim A."/>
            <person name="Hossen Q.M.M."/>
            <person name="Hossain M.Z."/>
            <person name="Ahmed R."/>
            <person name="Khan M.M."/>
            <person name="Islam R."/>
            <person name="Rashid M.M."/>
            <person name="Khan S.A."/>
            <person name="Rahman M.S."/>
            <person name="Alam M."/>
            <person name="Yahiya A.S."/>
            <person name="Khan M.S."/>
            <person name="Azam M.S."/>
            <person name="Haque T."/>
            <person name="Lashkar M.Z.H."/>
            <person name="Akhand A.I."/>
            <person name="Morshed G."/>
            <person name="Roy S."/>
            <person name="Uddin K.S."/>
            <person name="Rabeya T."/>
            <person name="Hossain A.S."/>
            <person name="Chowdhury A."/>
            <person name="Snigdha A.R."/>
            <person name="Mortoza M.S."/>
            <person name="Matin S.A."/>
            <person name="Hoque S.M.E."/>
            <person name="Islam M.K."/>
            <person name="Roy D.K."/>
            <person name="Haider R."/>
            <person name="Moosa M.M."/>
            <person name="Elias S.M."/>
            <person name="Hasan A.M."/>
            <person name="Jahan S."/>
            <person name="Shafiuddin M."/>
            <person name="Mahmood N."/>
            <person name="Shommy N.S."/>
        </authorList>
    </citation>
    <scope>NUCLEOTIDE SEQUENCE [LARGE SCALE GENOMIC DNA]</scope>
    <source>
        <strain evidence="11">cv. O-4</strain>
    </source>
</reference>
<feature type="repeat" description="Pumilio" evidence="7">
    <location>
        <begin position="734"/>
        <end position="769"/>
    </location>
</feature>
<evidence type="ECO:0000256" key="3">
    <source>
        <dbReference type="ARBA" id="ARBA00022737"/>
    </source>
</evidence>
<dbReference type="PANTHER" id="PTHR12537:SF128">
    <property type="entry name" value="PUMILIO HOMOLOG 1-RELATED"/>
    <property type="match status" value="1"/>
</dbReference>
<evidence type="ECO:0000256" key="4">
    <source>
        <dbReference type="ARBA" id="ARBA00022845"/>
    </source>
</evidence>
<dbReference type="CDD" id="cd07920">
    <property type="entry name" value="Pumilio"/>
    <property type="match status" value="1"/>
</dbReference>
<comment type="function">
    <text evidence="6">Sequence-specific RNA-binding protein that regulates translation and mRNA stability by binding the 3'-UTR of target mRNAs. Binds the APUM-binding elements (APBEs) in the 3'-UTR mRNA sequence of CLV1, PNH, WUS and FAS2.</text>
</comment>
<feature type="repeat" description="Pumilio" evidence="7">
    <location>
        <begin position="915"/>
        <end position="950"/>
    </location>
</feature>
<keyword evidence="4" id="KW-0810">Translation regulation</keyword>
<dbReference type="GO" id="GO:0006417">
    <property type="term" value="P:regulation of translation"/>
    <property type="evidence" value="ECO:0007669"/>
    <property type="project" value="UniProtKB-KW"/>
</dbReference>
<comment type="caution">
    <text evidence="10">The sequence shown here is derived from an EMBL/GenBank/DDBJ whole genome shotgun (WGS) entry which is preliminary data.</text>
</comment>
<dbReference type="FunFam" id="1.25.10.10:FF:000004">
    <property type="entry name" value="Pumilio homolog 1 isoform 2"/>
    <property type="match status" value="1"/>
</dbReference>
<dbReference type="SUPFAM" id="SSF48371">
    <property type="entry name" value="ARM repeat"/>
    <property type="match status" value="1"/>
</dbReference>
<dbReference type="Gene3D" id="1.25.10.10">
    <property type="entry name" value="Leucine-rich Repeat Variant"/>
    <property type="match status" value="1"/>
</dbReference>
<dbReference type="EMBL" id="AWUE01016476">
    <property type="protein sequence ID" value="OMO91180.1"/>
    <property type="molecule type" value="Genomic_DNA"/>
</dbReference>
<feature type="region of interest" description="Disordered" evidence="8">
    <location>
        <begin position="449"/>
        <end position="479"/>
    </location>
</feature>
<evidence type="ECO:0000256" key="7">
    <source>
        <dbReference type="PROSITE-ProRule" id="PRU00317"/>
    </source>
</evidence>
<feature type="region of interest" description="Disordered" evidence="8">
    <location>
        <begin position="410"/>
        <end position="434"/>
    </location>
</feature>
<protein>
    <recommendedName>
        <fullName evidence="9">PUM-HD domain-containing protein</fullName>
    </recommendedName>
</protein>
<dbReference type="Pfam" id="PF07990">
    <property type="entry name" value="NABP"/>
    <property type="match status" value="1"/>
</dbReference>
<feature type="compositionally biased region" description="Polar residues" evidence="8">
    <location>
        <begin position="424"/>
        <end position="434"/>
    </location>
</feature>